<evidence type="ECO:0000256" key="2">
    <source>
        <dbReference type="ARBA" id="ARBA00022741"/>
    </source>
</evidence>
<dbReference type="InterPro" id="IPR014721">
    <property type="entry name" value="Ribsml_uS5_D2-typ_fold_subgr"/>
</dbReference>
<evidence type="ECO:0000313" key="15">
    <source>
        <dbReference type="EMBL" id="SDN57137.1"/>
    </source>
</evidence>
<feature type="region of interest" description="Lon-protease-like" evidence="11">
    <location>
        <begin position="353"/>
        <end position="442"/>
    </location>
</feature>
<keyword evidence="16" id="KW-1185">Reference proteome</keyword>
<dbReference type="InterPro" id="IPR020588">
    <property type="entry name" value="RecA_ATP-bd"/>
</dbReference>
<evidence type="ECO:0000256" key="8">
    <source>
        <dbReference type="ARBA" id="ARBA00023016"/>
    </source>
</evidence>
<dbReference type="Gene3D" id="3.30.230.10">
    <property type="match status" value="1"/>
</dbReference>
<dbReference type="SUPFAM" id="SSF54211">
    <property type="entry name" value="Ribosomal protein S5 domain 2-like"/>
    <property type="match status" value="1"/>
</dbReference>
<dbReference type="InterPro" id="IPR041166">
    <property type="entry name" value="Rubredoxin_2"/>
</dbReference>
<dbReference type="SUPFAM" id="SSF52540">
    <property type="entry name" value="P-loop containing nucleoside triphosphate hydrolases"/>
    <property type="match status" value="1"/>
</dbReference>
<dbReference type="GO" id="GO:0016787">
    <property type="term" value="F:hydrolase activity"/>
    <property type="evidence" value="ECO:0007669"/>
    <property type="project" value="UniProtKB-KW"/>
</dbReference>
<feature type="binding site" evidence="11">
    <location>
        <begin position="98"/>
        <end position="105"/>
    </location>
    <ligand>
        <name>ATP</name>
        <dbReference type="ChEBI" id="CHEBI:30616"/>
    </ligand>
</feature>
<dbReference type="GO" id="GO:0003684">
    <property type="term" value="F:damaged DNA binding"/>
    <property type="evidence" value="ECO:0007669"/>
    <property type="project" value="InterPro"/>
</dbReference>
<feature type="domain" description="RecA family profile 1" evidence="14">
    <location>
        <begin position="69"/>
        <end position="217"/>
    </location>
</feature>
<dbReference type="Pfam" id="PF18073">
    <property type="entry name" value="Zn_ribbon_LapB"/>
    <property type="match status" value="1"/>
</dbReference>
<keyword evidence="1 11" id="KW-0479">Metal-binding</keyword>
<dbReference type="InterPro" id="IPR027417">
    <property type="entry name" value="P-loop_NTPase"/>
</dbReference>
<accession>A0A1H0CGY9</accession>
<sequence length="442" mass="49109">MAKEKKQYICKKCGSKFLTWYGQCPNCGEWNSLQQIFFSKKHSSIQSNRLNDLKISTPICSLDKNLPQEEVYFSTKIKEIDTFLGKGLVRGGVYLLGGEPGIGKSTWLLQLAGFLARKGLKTIYISGEESLAQVKSRANRLGIESENLYFFYSLSLEEIMSILKQGYDFAVVDSVQTITSSNLESVAGSPSQVREVTLELISLAKSSALCLFLVGHVTKDGTIAGPKLLEHMVDCVLYLEGDREHLFRILRVVKNRYGPADEVLILEMKTNGLEVVKDPATFFLQDGEKSFSGQALTLTLEGQKVLAVEVQALVNNSFLAMPRRVSQGIDQNRLNLLLAVIEKKIRINLKDKDVYVKIGGGLQIKEPGLDLALCAAVLSSFYDTSLPKGSVFWGEIDLNGQIRNVLGHDLRMRQAKRLGYAPIFAPSKALKSLEDMHKILFA</sequence>
<dbReference type="GO" id="GO:0005524">
    <property type="term" value="F:ATP binding"/>
    <property type="evidence" value="ECO:0007669"/>
    <property type="project" value="UniProtKB-UniRule"/>
</dbReference>
<dbReference type="Proteomes" id="UP000199602">
    <property type="component" value="Unassembled WGS sequence"/>
</dbReference>
<dbReference type="OrthoDB" id="9803906at2"/>
<evidence type="ECO:0000256" key="4">
    <source>
        <dbReference type="ARBA" id="ARBA00022771"/>
    </source>
</evidence>
<dbReference type="PANTHER" id="PTHR32472:SF10">
    <property type="entry name" value="DNA REPAIR PROTEIN RADA-LIKE PROTEIN"/>
    <property type="match status" value="1"/>
</dbReference>
<evidence type="ECO:0000313" key="16">
    <source>
        <dbReference type="Proteomes" id="UP000199602"/>
    </source>
</evidence>
<keyword evidence="7 11" id="KW-0067">ATP-binding</keyword>
<dbReference type="InterPro" id="IPR020568">
    <property type="entry name" value="Ribosomal_Su5_D2-typ_SF"/>
</dbReference>
<feature type="short sequence motif" description="RadA KNRFG motif" evidence="11">
    <location>
        <begin position="254"/>
        <end position="258"/>
    </location>
</feature>
<comment type="function">
    <text evidence="11">Plays a role in repairing double-strand DNA breaks, probably involving stabilizing or processing branched DNA or blocked replication forks.</text>
</comment>
<keyword evidence="2 11" id="KW-0547">Nucleotide-binding</keyword>
<keyword evidence="9 11" id="KW-0238">DNA-binding</keyword>
<dbReference type="PANTHER" id="PTHR32472">
    <property type="entry name" value="DNA REPAIR PROTEIN RADA"/>
    <property type="match status" value="1"/>
</dbReference>
<dbReference type="InterPro" id="IPR004504">
    <property type="entry name" value="DNA_repair_RadA"/>
</dbReference>
<dbReference type="PRINTS" id="PR01874">
    <property type="entry name" value="DNAREPAIRADA"/>
</dbReference>
<evidence type="ECO:0000256" key="11">
    <source>
        <dbReference type="HAMAP-Rule" id="MF_01498"/>
    </source>
</evidence>
<keyword evidence="10 11" id="KW-0234">DNA repair</keyword>
<dbReference type="RefSeq" id="WP_092064109.1">
    <property type="nucleotide sequence ID" value="NZ_FNIN01000003.1"/>
</dbReference>
<keyword evidence="3 11" id="KW-0227">DNA damage</keyword>
<keyword evidence="5" id="KW-0378">Hydrolase</keyword>
<keyword evidence="8 11" id="KW-0346">Stress response</keyword>
<dbReference type="STRING" id="206665.SAMN04488516_10346"/>
<dbReference type="InterPro" id="IPR003593">
    <property type="entry name" value="AAA+_ATPase"/>
</dbReference>
<dbReference type="GO" id="GO:0000725">
    <property type="term" value="P:recombinational repair"/>
    <property type="evidence" value="ECO:0007669"/>
    <property type="project" value="UniProtKB-UniRule"/>
</dbReference>
<gene>
    <name evidence="11" type="primary">radA</name>
    <name evidence="15" type="ORF">SAMN04488516_10346</name>
</gene>
<dbReference type="SMART" id="SM00382">
    <property type="entry name" value="AAA"/>
    <property type="match status" value="1"/>
</dbReference>
<evidence type="ECO:0000256" key="1">
    <source>
        <dbReference type="ARBA" id="ARBA00022723"/>
    </source>
</evidence>
<reference evidence="15 16" key="1">
    <citation type="submission" date="2016-10" db="EMBL/GenBank/DDBJ databases">
        <authorList>
            <person name="de Groot N.N."/>
        </authorList>
    </citation>
    <scope>NUCLEOTIDE SEQUENCE [LARGE SCALE GENOMIC DNA]</scope>
    <source>
        <strain evidence="15 16">DSM 15269</strain>
    </source>
</reference>
<dbReference type="GO" id="GO:0140664">
    <property type="term" value="F:ATP-dependent DNA damage sensor activity"/>
    <property type="evidence" value="ECO:0007669"/>
    <property type="project" value="InterPro"/>
</dbReference>
<proteinExistence type="inferred from homology"/>
<comment type="similarity">
    <text evidence="11 13">Belongs to the RecA family. RadA subfamily.</text>
</comment>
<dbReference type="InterPro" id="IPR014774">
    <property type="entry name" value="KaiC-like_dom"/>
</dbReference>
<evidence type="ECO:0000256" key="7">
    <source>
        <dbReference type="ARBA" id="ARBA00022840"/>
    </source>
</evidence>
<comment type="domain">
    <text evidence="11">The middle region has homology to RecA with ATPase motifs including the RadA KNRFG motif, while the C-terminus is homologous to Lon protease.</text>
</comment>
<dbReference type="NCBIfam" id="TIGR00416">
    <property type="entry name" value="sms"/>
    <property type="match status" value="1"/>
</dbReference>
<evidence type="ECO:0000256" key="9">
    <source>
        <dbReference type="ARBA" id="ARBA00023125"/>
    </source>
</evidence>
<protein>
    <recommendedName>
        <fullName evidence="11 12">DNA repair protein RadA</fullName>
    </recommendedName>
</protein>
<evidence type="ECO:0000256" key="5">
    <source>
        <dbReference type="ARBA" id="ARBA00022801"/>
    </source>
</evidence>
<evidence type="ECO:0000259" key="14">
    <source>
        <dbReference type="PROSITE" id="PS50162"/>
    </source>
</evidence>
<keyword evidence="4 13" id="KW-0863">Zinc-finger</keyword>
<evidence type="ECO:0000256" key="13">
    <source>
        <dbReference type="RuleBase" id="RU003555"/>
    </source>
</evidence>
<dbReference type="EMBL" id="FNIN01000003">
    <property type="protein sequence ID" value="SDN57137.1"/>
    <property type="molecule type" value="Genomic_DNA"/>
</dbReference>
<evidence type="ECO:0000256" key="3">
    <source>
        <dbReference type="ARBA" id="ARBA00022763"/>
    </source>
</evidence>
<dbReference type="GO" id="GO:0005829">
    <property type="term" value="C:cytosol"/>
    <property type="evidence" value="ECO:0007669"/>
    <property type="project" value="TreeGrafter"/>
</dbReference>
<organism evidence="15 16">
    <name type="scientific">Desulfonauticus submarinus</name>
    <dbReference type="NCBI Taxonomy" id="206665"/>
    <lineage>
        <taxon>Bacteria</taxon>
        <taxon>Pseudomonadati</taxon>
        <taxon>Thermodesulfobacteriota</taxon>
        <taxon>Desulfovibrionia</taxon>
        <taxon>Desulfovibrionales</taxon>
        <taxon>Desulfonauticaceae</taxon>
        <taxon>Desulfonauticus</taxon>
    </lineage>
</organism>
<dbReference type="PROSITE" id="PS50162">
    <property type="entry name" value="RECA_2"/>
    <property type="match status" value="1"/>
</dbReference>
<name>A0A1H0CGY9_9BACT</name>
<evidence type="ECO:0000256" key="6">
    <source>
        <dbReference type="ARBA" id="ARBA00022833"/>
    </source>
</evidence>
<comment type="function">
    <text evidence="13">DNA-dependent ATPase involved in processing of recombination intermediates, plays a role in repairing DNA breaks. Stimulates the branch migration of RecA-mediated strand transfer reactions, allowing the 3' invading strand to extend heteroduplex DNA faster. Binds ssDNA in the presence of ADP but not other nucleotides, has ATPase activity that is stimulated by ssDNA and various branched DNA structures, but inhibited by SSB. Does not have RecA's homology-searching function.</text>
</comment>
<keyword evidence="6 13" id="KW-0862">Zinc</keyword>
<dbReference type="Pfam" id="PF06745">
    <property type="entry name" value="ATPase"/>
    <property type="match status" value="1"/>
</dbReference>
<dbReference type="AlphaFoldDB" id="A0A1H0CGY9"/>
<dbReference type="GO" id="GO:0008270">
    <property type="term" value="F:zinc ion binding"/>
    <property type="evidence" value="ECO:0007669"/>
    <property type="project" value="UniProtKB-KW"/>
</dbReference>
<dbReference type="HAMAP" id="MF_01498">
    <property type="entry name" value="RadA_bact"/>
    <property type="match status" value="1"/>
</dbReference>
<evidence type="ECO:0000256" key="10">
    <source>
        <dbReference type="ARBA" id="ARBA00023204"/>
    </source>
</evidence>
<evidence type="ECO:0000256" key="12">
    <source>
        <dbReference type="NCBIfam" id="TIGR00416"/>
    </source>
</evidence>
<dbReference type="Gene3D" id="3.40.50.300">
    <property type="entry name" value="P-loop containing nucleotide triphosphate hydrolases"/>
    <property type="match status" value="1"/>
</dbReference>